<dbReference type="PANTHER" id="PTHR43877">
    <property type="entry name" value="AMINOALKYLPHOSPHONATE N-ACETYLTRANSFERASE-RELATED-RELATED"/>
    <property type="match status" value="1"/>
</dbReference>
<dbReference type="Pfam" id="PF00583">
    <property type="entry name" value="Acetyltransf_1"/>
    <property type="match status" value="1"/>
</dbReference>
<organism evidence="4 5">
    <name type="scientific">Neogemmobacter tilapiae</name>
    <dbReference type="NCBI Taxonomy" id="875041"/>
    <lineage>
        <taxon>Bacteria</taxon>
        <taxon>Pseudomonadati</taxon>
        <taxon>Pseudomonadota</taxon>
        <taxon>Alphaproteobacteria</taxon>
        <taxon>Rhodobacterales</taxon>
        <taxon>Paracoccaceae</taxon>
        <taxon>Neogemmobacter</taxon>
    </lineage>
</organism>
<gene>
    <name evidence="4" type="ORF">GCM10007315_07160</name>
</gene>
<protein>
    <submittedName>
        <fullName evidence="4">N-acetyltransferase</fullName>
    </submittedName>
</protein>
<dbReference type="AlphaFoldDB" id="A0A918TH36"/>
<evidence type="ECO:0000259" key="3">
    <source>
        <dbReference type="PROSITE" id="PS51186"/>
    </source>
</evidence>
<comment type="caution">
    <text evidence="4">The sequence shown here is derived from an EMBL/GenBank/DDBJ whole genome shotgun (WGS) entry which is preliminary data.</text>
</comment>
<accession>A0A918TH36</accession>
<keyword evidence="1" id="KW-0808">Transferase</keyword>
<reference evidence="4" key="1">
    <citation type="journal article" date="2014" name="Int. J. Syst. Evol. Microbiol.">
        <title>Complete genome sequence of Corynebacterium casei LMG S-19264T (=DSM 44701T), isolated from a smear-ripened cheese.</title>
        <authorList>
            <consortium name="US DOE Joint Genome Institute (JGI-PGF)"/>
            <person name="Walter F."/>
            <person name="Albersmeier A."/>
            <person name="Kalinowski J."/>
            <person name="Ruckert C."/>
        </authorList>
    </citation>
    <scope>NUCLEOTIDE SEQUENCE</scope>
    <source>
        <strain evidence="4">KCTC 23310</strain>
    </source>
</reference>
<evidence type="ECO:0000313" key="5">
    <source>
        <dbReference type="Proteomes" id="UP000638981"/>
    </source>
</evidence>
<reference evidence="4" key="2">
    <citation type="submission" date="2020-09" db="EMBL/GenBank/DDBJ databases">
        <authorList>
            <person name="Sun Q."/>
            <person name="Kim S."/>
        </authorList>
    </citation>
    <scope>NUCLEOTIDE SEQUENCE</scope>
    <source>
        <strain evidence="4">KCTC 23310</strain>
    </source>
</reference>
<sequence length="152" mass="16267">MTLIRQAVAADEAVLRRCVEAAFAPYVERIGRRPAPMDADFAGQIAAGQIRVATDPLGHVVGYVTFFPQGDQMLLDALAVLPTAAGRGVGKKLVACCEDKTRAEGLAKVTLCTNAKMVENLAIYPHLGYVETGRGVEDGFDRVFFEKSLAPA</sequence>
<dbReference type="GO" id="GO:0016747">
    <property type="term" value="F:acyltransferase activity, transferring groups other than amino-acyl groups"/>
    <property type="evidence" value="ECO:0007669"/>
    <property type="project" value="InterPro"/>
</dbReference>
<keyword evidence="2" id="KW-0012">Acyltransferase</keyword>
<dbReference type="EMBL" id="BMYJ01000002">
    <property type="protein sequence ID" value="GHC47837.1"/>
    <property type="molecule type" value="Genomic_DNA"/>
</dbReference>
<dbReference type="Proteomes" id="UP000638981">
    <property type="component" value="Unassembled WGS sequence"/>
</dbReference>
<proteinExistence type="predicted"/>
<name>A0A918TH36_9RHOB</name>
<dbReference type="RefSeq" id="WP_189410256.1">
    <property type="nucleotide sequence ID" value="NZ_BMYJ01000002.1"/>
</dbReference>
<dbReference type="SUPFAM" id="SSF55729">
    <property type="entry name" value="Acyl-CoA N-acyltransferases (Nat)"/>
    <property type="match status" value="1"/>
</dbReference>
<dbReference type="InterPro" id="IPR050832">
    <property type="entry name" value="Bact_Acetyltransf"/>
</dbReference>
<feature type="domain" description="N-acetyltransferase" evidence="3">
    <location>
        <begin position="2"/>
        <end position="150"/>
    </location>
</feature>
<dbReference type="PROSITE" id="PS51186">
    <property type="entry name" value="GNAT"/>
    <property type="match status" value="1"/>
</dbReference>
<keyword evidence="5" id="KW-1185">Reference proteome</keyword>
<dbReference type="InterPro" id="IPR000182">
    <property type="entry name" value="GNAT_dom"/>
</dbReference>
<evidence type="ECO:0000256" key="2">
    <source>
        <dbReference type="ARBA" id="ARBA00023315"/>
    </source>
</evidence>
<dbReference type="CDD" id="cd04301">
    <property type="entry name" value="NAT_SF"/>
    <property type="match status" value="1"/>
</dbReference>
<dbReference type="PANTHER" id="PTHR43877:SF2">
    <property type="entry name" value="AMINOALKYLPHOSPHONATE N-ACETYLTRANSFERASE-RELATED"/>
    <property type="match status" value="1"/>
</dbReference>
<dbReference type="Gene3D" id="3.40.630.30">
    <property type="match status" value="1"/>
</dbReference>
<evidence type="ECO:0000256" key="1">
    <source>
        <dbReference type="ARBA" id="ARBA00022679"/>
    </source>
</evidence>
<dbReference type="InterPro" id="IPR016181">
    <property type="entry name" value="Acyl_CoA_acyltransferase"/>
</dbReference>
<evidence type="ECO:0000313" key="4">
    <source>
        <dbReference type="EMBL" id="GHC47837.1"/>
    </source>
</evidence>